<sequence>MTKHQIAQPQFPLSGNVRVKSVAAFLAISEATVWRKVKQPGFPQPTKLSERVTVFDAAEIRQWMAQRVAERLGADHA</sequence>
<proteinExistence type="predicted"/>
<gene>
    <name evidence="1" type="ORF">EGO53_24090</name>
</gene>
<name>A0A515D2M5_SERLI</name>
<evidence type="ECO:0000313" key="2">
    <source>
        <dbReference type="Proteomes" id="UP000317572"/>
    </source>
</evidence>
<organism evidence="1 2">
    <name type="scientific">Serratia liquefaciens</name>
    <dbReference type="NCBI Taxonomy" id="614"/>
    <lineage>
        <taxon>Bacteria</taxon>
        <taxon>Pseudomonadati</taxon>
        <taxon>Pseudomonadota</taxon>
        <taxon>Gammaproteobacteria</taxon>
        <taxon>Enterobacterales</taxon>
        <taxon>Yersiniaceae</taxon>
        <taxon>Serratia</taxon>
    </lineage>
</organism>
<dbReference type="RefSeq" id="WP_142816205.1">
    <property type="nucleotide sequence ID" value="NZ_CP033893.1"/>
</dbReference>
<accession>A0A515D2M5</accession>
<evidence type="ECO:0000313" key="1">
    <source>
        <dbReference type="EMBL" id="QDL34661.1"/>
    </source>
</evidence>
<dbReference type="Gene3D" id="1.10.10.10">
    <property type="entry name" value="Winged helix-like DNA-binding domain superfamily/Winged helix DNA-binding domain"/>
    <property type="match status" value="1"/>
</dbReference>
<dbReference type="Pfam" id="PF05930">
    <property type="entry name" value="Phage_AlpA"/>
    <property type="match status" value="1"/>
</dbReference>
<protein>
    <submittedName>
        <fullName evidence="1">AlpA family phage regulatory protein</fullName>
    </submittedName>
</protein>
<reference evidence="1 2" key="1">
    <citation type="submission" date="2018-11" db="EMBL/GenBank/DDBJ databases">
        <title>The first complete genome of Serratia liquefaciens isolated from metalophyte plant revel distinctness adaptive mechanisms in an extreme habitat.</title>
        <authorList>
            <person name="Caneschi W.L."/>
            <person name="Sanchez A.B."/>
            <person name="Felestrino E.B."/>
            <person name="Assis R.A.B."/>
            <person name="Lemes C.G.C."/>
            <person name="Cordeiro I.F."/>
            <person name="Fonseca N.P."/>
            <person name="Villa M."/>
            <person name="Vieira I.T."/>
            <person name="Moraes L.A."/>
            <person name="Kamino L.H.Y."/>
            <person name="do Carmo F."/>
            <person name="Garcia C.M."/>
            <person name="Almeida N.F."/>
            <person name="Silva R.S."/>
            <person name="Ferro J.A."/>
            <person name="Ferro M.I.T."/>
            <person name="Varani A.M."/>
            <person name="Ferreira R.M."/>
            <person name="dos Santos V.L."/>
            <person name="Silva U.C."/>
            <person name="Setubal J.C."/>
            <person name="Moreira L.M."/>
        </authorList>
    </citation>
    <scope>NUCLEOTIDE SEQUENCE [LARGE SCALE GENOMIC DNA]</scope>
    <source>
        <strain evidence="1 2">FG3</strain>
    </source>
</reference>
<dbReference type="AlphaFoldDB" id="A0A515D2M5"/>
<dbReference type="EMBL" id="CP033893">
    <property type="protein sequence ID" value="QDL34661.1"/>
    <property type="molecule type" value="Genomic_DNA"/>
</dbReference>
<dbReference type="Proteomes" id="UP000317572">
    <property type="component" value="Chromosome"/>
</dbReference>
<dbReference type="InterPro" id="IPR010260">
    <property type="entry name" value="AlpA"/>
</dbReference>
<dbReference type="InterPro" id="IPR036388">
    <property type="entry name" value="WH-like_DNA-bd_sf"/>
</dbReference>